<proteinExistence type="predicted"/>
<dbReference type="Proteomes" id="UP000228934">
    <property type="component" value="Unassembled WGS sequence"/>
</dbReference>
<dbReference type="EMBL" id="KV927527">
    <property type="protein sequence ID" value="PIO34688.1"/>
    <property type="molecule type" value="Genomic_DNA"/>
</dbReference>
<name>A0A2G9S3E9_AQUCT</name>
<sequence>MDKGVFCAFDDDKVFTYVFHKDTIQGSKVILAGGTKLPYAHKPILLHNGELTCQTQSGMLNNIYLSTHNFLSSIKDADAKELTKMLTQTLMLRR</sequence>
<evidence type="ECO:0000259" key="1">
    <source>
        <dbReference type="Pfam" id="PF15911"/>
    </source>
</evidence>
<feature type="non-terminal residue" evidence="2">
    <location>
        <position position="94"/>
    </location>
</feature>
<evidence type="ECO:0000313" key="2">
    <source>
        <dbReference type="EMBL" id="PIO34688.1"/>
    </source>
</evidence>
<dbReference type="PANTHER" id="PTHR14920">
    <property type="entry name" value="OSMOTIC AVOIDANCE ABNORMAL PROTEIN 1/WD REPEAT MEMBRANE PROTEIN"/>
    <property type="match status" value="1"/>
</dbReference>
<dbReference type="GO" id="GO:0060271">
    <property type="term" value="P:cilium assembly"/>
    <property type="evidence" value="ECO:0007669"/>
    <property type="project" value="TreeGrafter"/>
</dbReference>
<evidence type="ECO:0000313" key="3">
    <source>
        <dbReference type="Proteomes" id="UP000228934"/>
    </source>
</evidence>
<dbReference type="Pfam" id="PF15911">
    <property type="entry name" value="Beta-prop_WDR19_2nd"/>
    <property type="match status" value="1"/>
</dbReference>
<dbReference type="InterPro" id="IPR039468">
    <property type="entry name" value="WDR19_WD40_rpt"/>
</dbReference>
<dbReference type="GO" id="GO:0035721">
    <property type="term" value="P:intraciliary retrograde transport"/>
    <property type="evidence" value="ECO:0007669"/>
    <property type="project" value="InterPro"/>
</dbReference>
<reference evidence="3" key="1">
    <citation type="journal article" date="2017" name="Nat. Commun.">
        <title>The North American bullfrog draft genome provides insight into hormonal regulation of long noncoding RNA.</title>
        <authorList>
            <person name="Hammond S.A."/>
            <person name="Warren R.L."/>
            <person name="Vandervalk B.P."/>
            <person name="Kucuk E."/>
            <person name="Khan H."/>
            <person name="Gibb E.A."/>
            <person name="Pandoh P."/>
            <person name="Kirk H."/>
            <person name="Zhao Y."/>
            <person name="Jones M."/>
            <person name="Mungall A.J."/>
            <person name="Coope R."/>
            <person name="Pleasance S."/>
            <person name="Moore R.A."/>
            <person name="Holt R.A."/>
            <person name="Round J.M."/>
            <person name="Ohora S."/>
            <person name="Walle B.V."/>
            <person name="Veldhoen N."/>
            <person name="Helbing C.C."/>
            <person name="Birol I."/>
        </authorList>
    </citation>
    <scope>NUCLEOTIDE SEQUENCE [LARGE SCALE GENOMIC DNA]</scope>
</reference>
<feature type="domain" description="WDR19 WD40 repeat" evidence="1">
    <location>
        <begin position="2"/>
        <end position="68"/>
    </location>
</feature>
<dbReference type="GO" id="GO:0030991">
    <property type="term" value="C:intraciliary transport particle A"/>
    <property type="evidence" value="ECO:0007669"/>
    <property type="project" value="TreeGrafter"/>
</dbReference>
<dbReference type="GO" id="GO:0005929">
    <property type="term" value="C:cilium"/>
    <property type="evidence" value="ECO:0007669"/>
    <property type="project" value="TreeGrafter"/>
</dbReference>
<accession>A0A2G9S3E9</accession>
<dbReference type="AlphaFoldDB" id="A0A2G9S3E9"/>
<organism evidence="2 3">
    <name type="scientific">Aquarana catesbeiana</name>
    <name type="common">American bullfrog</name>
    <name type="synonym">Rana catesbeiana</name>
    <dbReference type="NCBI Taxonomy" id="8400"/>
    <lineage>
        <taxon>Eukaryota</taxon>
        <taxon>Metazoa</taxon>
        <taxon>Chordata</taxon>
        <taxon>Craniata</taxon>
        <taxon>Vertebrata</taxon>
        <taxon>Euteleostomi</taxon>
        <taxon>Amphibia</taxon>
        <taxon>Batrachia</taxon>
        <taxon>Anura</taxon>
        <taxon>Neobatrachia</taxon>
        <taxon>Ranoidea</taxon>
        <taxon>Ranidae</taxon>
        <taxon>Aquarana</taxon>
    </lineage>
</organism>
<dbReference type="OrthoDB" id="10250638at2759"/>
<keyword evidence="3" id="KW-1185">Reference proteome</keyword>
<gene>
    <name evidence="2" type="ORF">AB205_0127670</name>
</gene>
<dbReference type="PANTHER" id="PTHR14920:SF0">
    <property type="entry name" value="WD REPEAT DOMAIN 19"/>
    <property type="match status" value="1"/>
</dbReference>
<dbReference type="InterPro" id="IPR040379">
    <property type="entry name" value="WDR19/dyf-2"/>
</dbReference>
<protein>
    <recommendedName>
        <fullName evidence="1">WDR19 WD40 repeat domain-containing protein</fullName>
    </recommendedName>
</protein>